<evidence type="ECO:0000259" key="3">
    <source>
        <dbReference type="Pfam" id="PF00884"/>
    </source>
</evidence>
<protein>
    <submittedName>
        <fullName evidence="4">Arylsulfatase A-like enzyme</fullName>
    </submittedName>
</protein>
<evidence type="ECO:0000313" key="5">
    <source>
        <dbReference type="Proteomes" id="UP000587760"/>
    </source>
</evidence>
<keyword evidence="2" id="KW-0378">Hydrolase</keyword>
<keyword evidence="5" id="KW-1185">Reference proteome</keyword>
<evidence type="ECO:0000256" key="2">
    <source>
        <dbReference type="ARBA" id="ARBA00022801"/>
    </source>
</evidence>
<evidence type="ECO:0000313" key="4">
    <source>
        <dbReference type="EMBL" id="MBB6479452.1"/>
    </source>
</evidence>
<name>A0A841RAI7_9SPIO</name>
<dbReference type="Proteomes" id="UP000587760">
    <property type="component" value="Unassembled WGS sequence"/>
</dbReference>
<dbReference type="SUPFAM" id="SSF53649">
    <property type="entry name" value="Alkaline phosphatase-like"/>
    <property type="match status" value="1"/>
</dbReference>
<organism evidence="4 5">
    <name type="scientific">Spirochaeta isovalerica</name>
    <dbReference type="NCBI Taxonomy" id="150"/>
    <lineage>
        <taxon>Bacteria</taxon>
        <taxon>Pseudomonadati</taxon>
        <taxon>Spirochaetota</taxon>
        <taxon>Spirochaetia</taxon>
        <taxon>Spirochaetales</taxon>
        <taxon>Spirochaetaceae</taxon>
        <taxon>Spirochaeta</taxon>
    </lineage>
</organism>
<accession>A0A841RAI7</accession>
<sequence>MKYSIFQRAAMVLMMGFMTAKSIYAEKPDDSRPNVIFILADDAGFGDFGSYGQSEILTPNLDRMSEEGIRFTDHYAGAPVCSPSRSALLTGQHTGHTPIRGNKEIQPEGQYPLPAETGTVGTMLQKAGIQTAAIGKWGLGYPGSSGTPDKQGFDYFFGYNCQRQAHDYYPDHIWENEKKLILDGKTYTHDLFTEKALSWIEEERDAPFFLYLAYTIPHAALQVPDLEPYQEKDWPENMKKYAAMITRMDRDIGKILSKLKEQGIDKKTLILFSSDNGPHAEGGADPAYFKSGGPFRGIKRDLYEGGIRIPLIARWPGVIQPERETDHISAFWDFLPTIAEIYSIPLPEGIDGISYLPVLKNQEDNQKEHDYLYWEFHENG</sequence>
<dbReference type="AlphaFoldDB" id="A0A841RAI7"/>
<dbReference type="PANTHER" id="PTHR43751:SF3">
    <property type="entry name" value="SULFATASE N-TERMINAL DOMAIN-CONTAINING PROTEIN"/>
    <property type="match status" value="1"/>
</dbReference>
<dbReference type="CDD" id="cd16145">
    <property type="entry name" value="ARS_like"/>
    <property type="match status" value="1"/>
</dbReference>
<dbReference type="Pfam" id="PF00884">
    <property type="entry name" value="Sulfatase"/>
    <property type="match status" value="1"/>
</dbReference>
<proteinExistence type="inferred from homology"/>
<comment type="caution">
    <text evidence="4">The sequence shown here is derived from an EMBL/GenBank/DDBJ whole genome shotgun (WGS) entry which is preliminary data.</text>
</comment>
<dbReference type="InterPro" id="IPR052701">
    <property type="entry name" value="GAG_Ulvan_Degrading_Sulfatases"/>
</dbReference>
<dbReference type="PANTHER" id="PTHR43751">
    <property type="entry name" value="SULFATASE"/>
    <property type="match status" value="1"/>
</dbReference>
<dbReference type="InterPro" id="IPR024607">
    <property type="entry name" value="Sulfatase_CS"/>
</dbReference>
<feature type="domain" description="Sulfatase N-terminal" evidence="3">
    <location>
        <begin position="33"/>
        <end position="340"/>
    </location>
</feature>
<comment type="similarity">
    <text evidence="1">Belongs to the sulfatase family.</text>
</comment>
<dbReference type="InterPro" id="IPR017850">
    <property type="entry name" value="Alkaline_phosphatase_core_sf"/>
</dbReference>
<dbReference type="InterPro" id="IPR000917">
    <property type="entry name" value="Sulfatase_N"/>
</dbReference>
<evidence type="ECO:0000256" key="1">
    <source>
        <dbReference type="ARBA" id="ARBA00008779"/>
    </source>
</evidence>
<gene>
    <name evidence="4" type="ORF">HNR50_001110</name>
</gene>
<dbReference type="PROSITE" id="PS00523">
    <property type="entry name" value="SULFATASE_1"/>
    <property type="match status" value="1"/>
</dbReference>
<dbReference type="RefSeq" id="WP_221439812.1">
    <property type="nucleotide sequence ID" value="NZ_JACHGJ010000002.1"/>
</dbReference>
<dbReference type="EMBL" id="JACHGJ010000002">
    <property type="protein sequence ID" value="MBB6479452.1"/>
    <property type="molecule type" value="Genomic_DNA"/>
</dbReference>
<reference evidence="4 5" key="1">
    <citation type="submission" date="2020-08" db="EMBL/GenBank/DDBJ databases">
        <title>Genomic Encyclopedia of Type Strains, Phase IV (KMG-IV): sequencing the most valuable type-strain genomes for metagenomic binning, comparative biology and taxonomic classification.</title>
        <authorList>
            <person name="Goeker M."/>
        </authorList>
    </citation>
    <scope>NUCLEOTIDE SEQUENCE [LARGE SCALE GENOMIC DNA]</scope>
    <source>
        <strain evidence="4 5">DSM 2461</strain>
    </source>
</reference>
<dbReference type="Gene3D" id="3.40.720.10">
    <property type="entry name" value="Alkaline Phosphatase, subunit A"/>
    <property type="match status" value="1"/>
</dbReference>
<dbReference type="GO" id="GO:0016787">
    <property type="term" value="F:hydrolase activity"/>
    <property type="evidence" value="ECO:0007669"/>
    <property type="project" value="UniProtKB-KW"/>
</dbReference>